<evidence type="ECO:0000256" key="4">
    <source>
        <dbReference type="ARBA" id="ARBA00022741"/>
    </source>
</evidence>
<accession>A0ABR7TNN5</accession>
<dbReference type="CDD" id="cd02503">
    <property type="entry name" value="MobA"/>
    <property type="match status" value="1"/>
</dbReference>
<dbReference type="Gene3D" id="3.90.550.10">
    <property type="entry name" value="Spore Coat Polysaccharide Biosynthesis Protein SpsA, Chain A"/>
    <property type="match status" value="1"/>
</dbReference>
<keyword evidence="3" id="KW-0479">Metal-binding</keyword>
<evidence type="ECO:0000256" key="1">
    <source>
        <dbReference type="ARBA" id="ARBA00022490"/>
    </source>
</evidence>
<sequence length="203" mass="22593">MTINNAAPLKGLVLCGGQSTRMQENKSNIHYHGIPQWRYLADLLASFQLETYLSCRRDQQTDFDHYPRLIPDSVPYGGPSAGLLSASQLQPDTAWLVLACDLPLISRQSLEILLRERDTQLSATAFISPVNELPEPLIAIWEPAGLHALAENVAAGKNCPRKTLLNMNIRLLHNPYAAEQYNANTPEEKAEALKQVTDRSLHP</sequence>
<dbReference type="GO" id="GO:0016740">
    <property type="term" value="F:transferase activity"/>
    <property type="evidence" value="ECO:0007669"/>
    <property type="project" value="UniProtKB-KW"/>
</dbReference>
<evidence type="ECO:0000259" key="8">
    <source>
        <dbReference type="Pfam" id="PF12804"/>
    </source>
</evidence>
<organism evidence="9 10">
    <name type="scientific">Chitinophaga qingshengii</name>
    <dbReference type="NCBI Taxonomy" id="1569794"/>
    <lineage>
        <taxon>Bacteria</taxon>
        <taxon>Pseudomonadati</taxon>
        <taxon>Bacteroidota</taxon>
        <taxon>Chitinophagia</taxon>
        <taxon>Chitinophagales</taxon>
        <taxon>Chitinophagaceae</taxon>
        <taxon>Chitinophaga</taxon>
    </lineage>
</organism>
<evidence type="ECO:0000256" key="3">
    <source>
        <dbReference type="ARBA" id="ARBA00022723"/>
    </source>
</evidence>
<name>A0ABR7TNN5_9BACT</name>
<dbReference type="RefSeq" id="WP_188088182.1">
    <property type="nucleotide sequence ID" value="NZ_JACVFC010000001.1"/>
</dbReference>
<evidence type="ECO:0000256" key="6">
    <source>
        <dbReference type="ARBA" id="ARBA00023134"/>
    </source>
</evidence>
<evidence type="ECO:0000313" key="9">
    <source>
        <dbReference type="EMBL" id="MBC9931152.1"/>
    </source>
</evidence>
<dbReference type="InterPro" id="IPR029044">
    <property type="entry name" value="Nucleotide-diphossugar_trans"/>
</dbReference>
<gene>
    <name evidence="9" type="ORF">ICL07_12250</name>
</gene>
<keyword evidence="10" id="KW-1185">Reference proteome</keyword>
<dbReference type="InterPro" id="IPR013482">
    <property type="entry name" value="Molybde_CF_guanTrfase"/>
</dbReference>
<dbReference type="SUPFAM" id="SSF53448">
    <property type="entry name" value="Nucleotide-diphospho-sugar transferases"/>
    <property type="match status" value="1"/>
</dbReference>
<dbReference type="PANTHER" id="PTHR19136">
    <property type="entry name" value="MOLYBDENUM COFACTOR GUANYLYLTRANSFERASE"/>
    <property type="match status" value="1"/>
</dbReference>
<dbReference type="PANTHER" id="PTHR19136:SF81">
    <property type="entry name" value="MOLYBDENUM COFACTOR GUANYLYLTRANSFERASE"/>
    <property type="match status" value="1"/>
</dbReference>
<dbReference type="InterPro" id="IPR025877">
    <property type="entry name" value="MobA-like_NTP_Trfase"/>
</dbReference>
<dbReference type="EMBL" id="JACVFC010000001">
    <property type="protein sequence ID" value="MBC9931152.1"/>
    <property type="molecule type" value="Genomic_DNA"/>
</dbReference>
<evidence type="ECO:0000313" key="10">
    <source>
        <dbReference type="Proteomes" id="UP000659124"/>
    </source>
</evidence>
<evidence type="ECO:0000256" key="7">
    <source>
        <dbReference type="ARBA" id="ARBA00023150"/>
    </source>
</evidence>
<keyword evidence="6" id="KW-0342">GTP-binding</keyword>
<dbReference type="Proteomes" id="UP000659124">
    <property type="component" value="Unassembled WGS sequence"/>
</dbReference>
<comment type="caution">
    <text evidence="9">The sequence shown here is derived from an EMBL/GenBank/DDBJ whole genome shotgun (WGS) entry which is preliminary data.</text>
</comment>
<keyword evidence="1" id="KW-0963">Cytoplasm</keyword>
<keyword evidence="7" id="KW-0501">Molybdenum cofactor biosynthesis</keyword>
<keyword evidence="5" id="KW-0460">Magnesium</keyword>
<proteinExistence type="predicted"/>
<evidence type="ECO:0000256" key="2">
    <source>
        <dbReference type="ARBA" id="ARBA00022679"/>
    </source>
</evidence>
<feature type="domain" description="MobA-like NTP transferase" evidence="8">
    <location>
        <begin position="11"/>
        <end position="152"/>
    </location>
</feature>
<keyword evidence="2 9" id="KW-0808">Transferase</keyword>
<reference evidence="9 10" key="1">
    <citation type="submission" date="2020-09" db="EMBL/GenBank/DDBJ databases">
        <title>Genome sequences of type strains of Chitinophaga qingshengii and Chitinophaga varians.</title>
        <authorList>
            <person name="Kittiwongwattana C."/>
        </authorList>
    </citation>
    <scope>NUCLEOTIDE SEQUENCE [LARGE SCALE GENOMIC DNA]</scope>
    <source>
        <strain evidence="9 10">JCM 30026</strain>
    </source>
</reference>
<protein>
    <submittedName>
        <fullName evidence="9">NTP transferase domain-containing protein</fullName>
    </submittedName>
</protein>
<evidence type="ECO:0000256" key="5">
    <source>
        <dbReference type="ARBA" id="ARBA00022842"/>
    </source>
</evidence>
<dbReference type="Pfam" id="PF12804">
    <property type="entry name" value="NTP_transf_3"/>
    <property type="match status" value="1"/>
</dbReference>
<keyword evidence="4" id="KW-0547">Nucleotide-binding</keyword>